<dbReference type="AlphaFoldDB" id="A0A5K7YWN2"/>
<dbReference type="InterPro" id="IPR003749">
    <property type="entry name" value="ThiS/MoaD-like"/>
</dbReference>
<dbReference type="Pfam" id="PF02597">
    <property type="entry name" value="ThiS"/>
    <property type="match status" value="1"/>
</dbReference>
<dbReference type="KEGG" id="dalk:DSCA_63890"/>
<protein>
    <recommendedName>
        <fullName evidence="3">Molybdopterin synthase sulfur carrier subunit</fullName>
    </recommendedName>
</protein>
<gene>
    <name evidence="1" type="ORF">DSCA_63890</name>
</gene>
<keyword evidence="2" id="KW-1185">Reference proteome</keyword>
<dbReference type="EMBL" id="AP021874">
    <property type="protein sequence ID" value="BBO72459.1"/>
    <property type="molecule type" value="Genomic_DNA"/>
</dbReference>
<evidence type="ECO:0000313" key="1">
    <source>
        <dbReference type="EMBL" id="BBO72459.1"/>
    </source>
</evidence>
<proteinExistence type="predicted"/>
<sequence length="78" mass="8346">MTSAHVQLKLFASLTHFSPENADRLPVAPGTSVQELLRDLDVPLAKAHLIFVDGVKRTLDTRLNGGERVGVFPPVAGG</sequence>
<dbReference type="SUPFAM" id="SSF54285">
    <property type="entry name" value="MoaD/ThiS"/>
    <property type="match status" value="1"/>
</dbReference>
<dbReference type="Proteomes" id="UP000427906">
    <property type="component" value="Chromosome"/>
</dbReference>
<reference evidence="1 2" key="1">
    <citation type="submission" date="2019-11" db="EMBL/GenBank/DDBJ databases">
        <title>Comparative genomics of hydrocarbon-degrading Desulfosarcina strains.</title>
        <authorList>
            <person name="Watanabe M."/>
            <person name="Kojima H."/>
            <person name="Fukui M."/>
        </authorList>
    </citation>
    <scope>NUCLEOTIDE SEQUENCE [LARGE SCALE GENOMIC DNA]</scope>
    <source>
        <strain evidence="1 2">PL12</strain>
    </source>
</reference>
<dbReference type="RefSeq" id="WP_155320154.1">
    <property type="nucleotide sequence ID" value="NZ_AP021874.1"/>
</dbReference>
<organism evidence="1 2">
    <name type="scientific">Desulfosarcina alkanivorans</name>
    <dbReference type="NCBI Taxonomy" id="571177"/>
    <lineage>
        <taxon>Bacteria</taxon>
        <taxon>Pseudomonadati</taxon>
        <taxon>Thermodesulfobacteriota</taxon>
        <taxon>Desulfobacteria</taxon>
        <taxon>Desulfobacterales</taxon>
        <taxon>Desulfosarcinaceae</taxon>
        <taxon>Desulfosarcina</taxon>
    </lineage>
</organism>
<accession>A0A5K7YWN2</accession>
<dbReference type="Gene3D" id="3.10.20.30">
    <property type="match status" value="1"/>
</dbReference>
<evidence type="ECO:0000313" key="2">
    <source>
        <dbReference type="Proteomes" id="UP000427906"/>
    </source>
</evidence>
<evidence type="ECO:0008006" key="3">
    <source>
        <dbReference type="Google" id="ProtNLM"/>
    </source>
</evidence>
<dbReference type="OrthoDB" id="9801945at2"/>
<dbReference type="InterPro" id="IPR012675">
    <property type="entry name" value="Beta-grasp_dom_sf"/>
</dbReference>
<name>A0A5K7YWN2_9BACT</name>
<dbReference type="InterPro" id="IPR016155">
    <property type="entry name" value="Mopterin_synth/thiamin_S_b"/>
</dbReference>